<dbReference type="InterPro" id="IPR036047">
    <property type="entry name" value="F-box-like_dom_sf"/>
</dbReference>
<name>A0A9W7G742_9STRA</name>
<protein>
    <recommendedName>
        <fullName evidence="2">F-box domain-containing protein</fullName>
    </recommendedName>
</protein>
<dbReference type="AlphaFoldDB" id="A0A9W7G742"/>
<dbReference type="OrthoDB" id="427974at2759"/>
<keyword evidence="4" id="KW-1185">Reference proteome</keyword>
<dbReference type="InterPro" id="IPR001810">
    <property type="entry name" value="F-box_dom"/>
</dbReference>
<feature type="domain" description="F-box" evidence="2">
    <location>
        <begin position="108"/>
        <end position="154"/>
    </location>
</feature>
<feature type="region of interest" description="Disordered" evidence="1">
    <location>
        <begin position="16"/>
        <end position="38"/>
    </location>
</feature>
<comment type="caution">
    <text evidence="3">The sequence shown here is derived from an EMBL/GenBank/DDBJ whole genome shotgun (WGS) entry which is preliminary data.</text>
</comment>
<sequence length="205" mass="22695">MSDDWGKSKYEGLTFDIDDIDDIDDNGGSSPYHSEEEESFARTFKKAMELNFSTSPPCPPLPSFHTFFPSPPSLVPASPCSSYSMSPSNSSPLLLSLPPTQTQTQTQVILENVIPEDVLPLVCSFLQARELLTIGMASKSMNAISNDPTLWIRLVSSVFGTCVDELSPPDAQEVYKVMNRRLRDLKAGALECTWSKEMRLRGHSI</sequence>
<dbReference type="PROSITE" id="PS50181">
    <property type="entry name" value="FBOX"/>
    <property type="match status" value="1"/>
</dbReference>
<dbReference type="Gene3D" id="1.20.1280.50">
    <property type="match status" value="1"/>
</dbReference>
<accession>A0A9W7G742</accession>
<proteinExistence type="predicted"/>
<dbReference type="Pfam" id="PF12937">
    <property type="entry name" value="F-box-like"/>
    <property type="match status" value="1"/>
</dbReference>
<evidence type="ECO:0000259" key="2">
    <source>
        <dbReference type="PROSITE" id="PS50181"/>
    </source>
</evidence>
<organism evidence="3 4">
    <name type="scientific">Triparma columacea</name>
    <dbReference type="NCBI Taxonomy" id="722753"/>
    <lineage>
        <taxon>Eukaryota</taxon>
        <taxon>Sar</taxon>
        <taxon>Stramenopiles</taxon>
        <taxon>Ochrophyta</taxon>
        <taxon>Bolidophyceae</taxon>
        <taxon>Parmales</taxon>
        <taxon>Triparmaceae</taxon>
        <taxon>Triparma</taxon>
    </lineage>
</organism>
<feature type="compositionally biased region" description="Acidic residues" evidence="1">
    <location>
        <begin position="16"/>
        <end position="25"/>
    </location>
</feature>
<dbReference type="Proteomes" id="UP001165065">
    <property type="component" value="Unassembled WGS sequence"/>
</dbReference>
<reference evidence="4" key="1">
    <citation type="journal article" date="2023" name="Commun. Biol.">
        <title>Genome analysis of Parmales, the sister group of diatoms, reveals the evolutionary specialization of diatoms from phago-mixotrophs to photoautotrophs.</title>
        <authorList>
            <person name="Ban H."/>
            <person name="Sato S."/>
            <person name="Yoshikawa S."/>
            <person name="Yamada K."/>
            <person name="Nakamura Y."/>
            <person name="Ichinomiya M."/>
            <person name="Sato N."/>
            <person name="Blanc-Mathieu R."/>
            <person name="Endo H."/>
            <person name="Kuwata A."/>
            <person name="Ogata H."/>
        </authorList>
    </citation>
    <scope>NUCLEOTIDE SEQUENCE [LARGE SCALE GENOMIC DNA]</scope>
</reference>
<dbReference type="SUPFAM" id="SSF81383">
    <property type="entry name" value="F-box domain"/>
    <property type="match status" value="1"/>
</dbReference>
<evidence type="ECO:0000256" key="1">
    <source>
        <dbReference type="SAM" id="MobiDB-lite"/>
    </source>
</evidence>
<gene>
    <name evidence="3" type="ORF">TrCOL_g13017</name>
</gene>
<evidence type="ECO:0000313" key="3">
    <source>
        <dbReference type="EMBL" id="GMI34641.1"/>
    </source>
</evidence>
<dbReference type="EMBL" id="BRYA01000045">
    <property type="protein sequence ID" value="GMI34641.1"/>
    <property type="molecule type" value="Genomic_DNA"/>
</dbReference>
<evidence type="ECO:0000313" key="4">
    <source>
        <dbReference type="Proteomes" id="UP001165065"/>
    </source>
</evidence>